<dbReference type="CDD" id="cd08497">
    <property type="entry name" value="MbnE-like"/>
    <property type="match status" value="1"/>
</dbReference>
<dbReference type="InterPro" id="IPR039424">
    <property type="entry name" value="SBP_5"/>
</dbReference>
<dbReference type="PIRSF" id="PIRSF002741">
    <property type="entry name" value="MppA"/>
    <property type="match status" value="1"/>
</dbReference>
<organism evidence="6 7">
    <name type="scientific">Pararhizobium mangrovi</name>
    <dbReference type="NCBI Taxonomy" id="2590452"/>
    <lineage>
        <taxon>Bacteria</taxon>
        <taxon>Pseudomonadati</taxon>
        <taxon>Pseudomonadota</taxon>
        <taxon>Alphaproteobacteria</taxon>
        <taxon>Hyphomicrobiales</taxon>
        <taxon>Rhizobiaceae</taxon>
        <taxon>Rhizobium/Agrobacterium group</taxon>
        <taxon>Pararhizobium</taxon>
    </lineage>
</organism>
<dbReference type="AlphaFoldDB" id="A0A506UE83"/>
<comment type="subcellular location">
    <subcellularLocation>
        <location evidence="1">Periplasm</location>
    </subcellularLocation>
</comment>
<dbReference type="RefSeq" id="WP_141165524.1">
    <property type="nucleotide sequence ID" value="NZ_VHLH01000003.1"/>
</dbReference>
<feature type="domain" description="Solute-binding protein family 5" evidence="5">
    <location>
        <begin position="108"/>
        <end position="516"/>
    </location>
</feature>
<dbReference type="SUPFAM" id="SSF53850">
    <property type="entry name" value="Periplasmic binding protein-like II"/>
    <property type="match status" value="1"/>
</dbReference>
<dbReference type="InterPro" id="IPR000914">
    <property type="entry name" value="SBP_5_dom"/>
</dbReference>
<feature type="chain" id="PRO_5021238911" evidence="4">
    <location>
        <begin position="23"/>
        <end position="605"/>
    </location>
</feature>
<dbReference type="EMBL" id="VHLH01000003">
    <property type="protein sequence ID" value="TPW31928.1"/>
    <property type="molecule type" value="Genomic_DNA"/>
</dbReference>
<evidence type="ECO:0000259" key="5">
    <source>
        <dbReference type="Pfam" id="PF00496"/>
    </source>
</evidence>
<evidence type="ECO:0000256" key="2">
    <source>
        <dbReference type="ARBA" id="ARBA00005695"/>
    </source>
</evidence>
<keyword evidence="3 4" id="KW-0732">Signal</keyword>
<keyword evidence="7" id="KW-1185">Reference proteome</keyword>
<dbReference type="InterPro" id="IPR030678">
    <property type="entry name" value="Peptide/Ni-bd"/>
</dbReference>
<sequence>MRLPRAVLAAVLLASLAGVARADEPVNAIAMHGKPALPADYRHLPYANPDAPEGGSITYGVVGSFDSLNPFILKSMRTTARGIWDPEFGNLVYESLMQRSMDEPFSLYGLLAETVQMDDARTYIRFNLNPKAHWSDGKPVTADDVVFSFRLLAKKGRPPYSNRLNDVAKITKVGARSVRFDLKKSAGRELPLILAMSPILPKHAIDPGTFGRTTLEKPVGSGPYKVGDVEPGRSIVYKRDPNYWGKDLPVKRGFDNFGTVTVDYFLSQNASFEAFKKGIFDVFPESDPIRWRRSFNFPAVRDGRVVKDAFRAETPSGMYGFVLNTRRPVFKDRRVRHALALALDFQWINRNLFGDAYARTQDYWQGSSLSCFGVPASAYEKKLLAPFPDAVTKPVMEGTYKLPVTDGSGRDRTVLREAYDLLTAAGYHIDDGRMVDRNGRPLAFEVMTQNAGQEKIALAYQRTLASLGIAMSVRTVDDTQYQQRTLTFDYDVIVKNYPSSLSPGSEQIGRWASSSANVEGSFNYAGTKSPAIDATIEAMLDARSQHDFRDAVRALDRVLISGYYVVPLYHVDQQWIARWGRIRHPDTTPLYGYQLETWWDARARN</sequence>
<dbReference type="Gene3D" id="3.40.190.10">
    <property type="entry name" value="Periplasmic binding protein-like II"/>
    <property type="match status" value="1"/>
</dbReference>
<evidence type="ECO:0000313" key="6">
    <source>
        <dbReference type="EMBL" id="TPW31928.1"/>
    </source>
</evidence>
<dbReference type="PANTHER" id="PTHR30290:SF64">
    <property type="entry name" value="ABC TRANSPORTER PERIPLASMIC BINDING PROTEIN"/>
    <property type="match status" value="1"/>
</dbReference>
<evidence type="ECO:0000313" key="7">
    <source>
        <dbReference type="Proteomes" id="UP000320314"/>
    </source>
</evidence>
<name>A0A506UE83_9HYPH</name>
<dbReference type="GO" id="GO:0015833">
    <property type="term" value="P:peptide transport"/>
    <property type="evidence" value="ECO:0007669"/>
    <property type="project" value="TreeGrafter"/>
</dbReference>
<protein>
    <submittedName>
        <fullName evidence="6">ABC transporter substrate-binding protein</fullName>
    </submittedName>
</protein>
<comment type="similarity">
    <text evidence="2">Belongs to the bacterial solute-binding protein 5 family.</text>
</comment>
<dbReference type="GO" id="GO:0042884">
    <property type="term" value="P:microcin transport"/>
    <property type="evidence" value="ECO:0007669"/>
    <property type="project" value="TreeGrafter"/>
</dbReference>
<accession>A0A506UE83</accession>
<dbReference type="PANTHER" id="PTHR30290">
    <property type="entry name" value="PERIPLASMIC BINDING COMPONENT OF ABC TRANSPORTER"/>
    <property type="match status" value="1"/>
</dbReference>
<dbReference type="Pfam" id="PF00496">
    <property type="entry name" value="SBP_bac_5"/>
    <property type="match status" value="1"/>
</dbReference>
<comment type="caution">
    <text evidence="6">The sequence shown here is derived from an EMBL/GenBank/DDBJ whole genome shotgun (WGS) entry which is preliminary data.</text>
</comment>
<reference evidence="6 7" key="1">
    <citation type="submission" date="2019-06" db="EMBL/GenBank/DDBJ databases">
        <authorList>
            <person name="Li M."/>
        </authorList>
    </citation>
    <scope>NUCLEOTIDE SEQUENCE [LARGE SCALE GENOMIC DNA]</scope>
    <source>
        <strain evidence="6 7">BGMRC6574</strain>
    </source>
</reference>
<dbReference type="GO" id="GO:0043190">
    <property type="term" value="C:ATP-binding cassette (ABC) transporter complex"/>
    <property type="evidence" value="ECO:0007669"/>
    <property type="project" value="InterPro"/>
</dbReference>
<gene>
    <name evidence="6" type="ORF">FJU11_02940</name>
</gene>
<dbReference type="Proteomes" id="UP000320314">
    <property type="component" value="Unassembled WGS sequence"/>
</dbReference>
<evidence type="ECO:0000256" key="3">
    <source>
        <dbReference type="ARBA" id="ARBA00022729"/>
    </source>
</evidence>
<dbReference type="GO" id="GO:0030288">
    <property type="term" value="C:outer membrane-bounded periplasmic space"/>
    <property type="evidence" value="ECO:0007669"/>
    <property type="project" value="TreeGrafter"/>
</dbReference>
<proteinExistence type="inferred from homology"/>
<dbReference type="GO" id="GO:1904680">
    <property type="term" value="F:peptide transmembrane transporter activity"/>
    <property type="evidence" value="ECO:0007669"/>
    <property type="project" value="TreeGrafter"/>
</dbReference>
<dbReference type="OrthoDB" id="9803988at2"/>
<evidence type="ECO:0000256" key="1">
    <source>
        <dbReference type="ARBA" id="ARBA00004418"/>
    </source>
</evidence>
<dbReference type="Gene3D" id="3.10.105.10">
    <property type="entry name" value="Dipeptide-binding Protein, Domain 3"/>
    <property type="match status" value="1"/>
</dbReference>
<feature type="signal peptide" evidence="4">
    <location>
        <begin position="1"/>
        <end position="22"/>
    </location>
</feature>
<evidence type="ECO:0000256" key="4">
    <source>
        <dbReference type="SAM" id="SignalP"/>
    </source>
</evidence>